<dbReference type="EMBL" id="JANJYJ010000001">
    <property type="protein sequence ID" value="KAK3228455.1"/>
    <property type="molecule type" value="Genomic_DNA"/>
</dbReference>
<reference evidence="1" key="1">
    <citation type="journal article" date="2023" name="Plant J.">
        <title>Genome sequences and population genomics provide insights into the demographic history, inbreeding, and mutation load of two 'living fossil' tree species of Dipteronia.</title>
        <authorList>
            <person name="Feng Y."/>
            <person name="Comes H.P."/>
            <person name="Chen J."/>
            <person name="Zhu S."/>
            <person name="Lu R."/>
            <person name="Zhang X."/>
            <person name="Li P."/>
            <person name="Qiu J."/>
            <person name="Olsen K.M."/>
            <person name="Qiu Y."/>
        </authorList>
    </citation>
    <scope>NUCLEOTIDE SEQUENCE</scope>
    <source>
        <strain evidence="1">NBL</strain>
    </source>
</reference>
<accession>A0AAE0B389</accession>
<sequence length="76" mass="8592">MEAVGVPMATWPLGADQFYNEMLTQVLGVGVKVGMESWTQLGGGEEAEMRRKKAKELSIKSEKNRISKYAVQFRWI</sequence>
<comment type="caution">
    <text evidence="1">The sequence shown here is derived from an EMBL/GenBank/DDBJ whole genome shotgun (WGS) entry which is preliminary data.</text>
</comment>
<keyword evidence="2" id="KW-1185">Reference proteome</keyword>
<dbReference type="AlphaFoldDB" id="A0AAE0B389"/>
<dbReference type="Proteomes" id="UP001281410">
    <property type="component" value="Unassembled WGS sequence"/>
</dbReference>
<organism evidence="1 2">
    <name type="scientific">Dipteronia sinensis</name>
    <dbReference type="NCBI Taxonomy" id="43782"/>
    <lineage>
        <taxon>Eukaryota</taxon>
        <taxon>Viridiplantae</taxon>
        <taxon>Streptophyta</taxon>
        <taxon>Embryophyta</taxon>
        <taxon>Tracheophyta</taxon>
        <taxon>Spermatophyta</taxon>
        <taxon>Magnoliopsida</taxon>
        <taxon>eudicotyledons</taxon>
        <taxon>Gunneridae</taxon>
        <taxon>Pentapetalae</taxon>
        <taxon>rosids</taxon>
        <taxon>malvids</taxon>
        <taxon>Sapindales</taxon>
        <taxon>Sapindaceae</taxon>
        <taxon>Hippocastanoideae</taxon>
        <taxon>Acereae</taxon>
        <taxon>Dipteronia</taxon>
    </lineage>
</organism>
<evidence type="ECO:0000313" key="1">
    <source>
        <dbReference type="EMBL" id="KAK3228455.1"/>
    </source>
</evidence>
<protein>
    <submittedName>
        <fullName evidence="1">Uncharacterized protein</fullName>
    </submittedName>
</protein>
<gene>
    <name evidence="1" type="ORF">Dsin_000336</name>
</gene>
<evidence type="ECO:0000313" key="2">
    <source>
        <dbReference type="Proteomes" id="UP001281410"/>
    </source>
</evidence>
<dbReference type="SUPFAM" id="SSF53756">
    <property type="entry name" value="UDP-Glycosyltransferase/glycogen phosphorylase"/>
    <property type="match status" value="1"/>
</dbReference>
<name>A0AAE0B389_9ROSI</name>
<dbReference type="Gene3D" id="3.40.50.2000">
    <property type="entry name" value="Glycogen Phosphorylase B"/>
    <property type="match status" value="1"/>
</dbReference>
<proteinExistence type="predicted"/>